<feature type="region of interest" description="Disordered" evidence="1">
    <location>
        <begin position="90"/>
        <end position="109"/>
    </location>
</feature>
<feature type="compositionally biased region" description="Basic and acidic residues" evidence="1">
    <location>
        <begin position="92"/>
        <end position="109"/>
    </location>
</feature>
<name>A0A5B6YWX4_DAVIN</name>
<reference evidence="3" key="1">
    <citation type="submission" date="2019-08" db="EMBL/GenBank/DDBJ databases">
        <title>Reference gene set and small RNA set construction with multiple tissues from Davidia involucrata Baill.</title>
        <authorList>
            <person name="Yang H."/>
            <person name="Zhou C."/>
            <person name="Li G."/>
            <person name="Wang J."/>
            <person name="Gao P."/>
            <person name="Wang M."/>
            <person name="Wang R."/>
            <person name="Zhao Y."/>
        </authorList>
    </citation>
    <scope>NUCLEOTIDE SEQUENCE</scope>
    <source>
        <tissue evidence="3">Mixed with DoveR01_LX</tissue>
    </source>
</reference>
<organism evidence="3">
    <name type="scientific">Davidia involucrata</name>
    <name type="common">Dove tree</name>
    <dbReference type="NCBI Taxonomy" id="16924"/>
    <lineage>
        <taxon>Eukaryota</taxon>
        <taxon>Viridiplantae</taxon>
        <taxon>Streptophyta</taxon>
        <taxon>Embryophyta</taxon>
        <taxon>Tracheophyta</taxon>
        <taxon>Spermatophyta</taxon>
        <taxon>Magnoliopsida</taxon>
        <taxon>eudicotyledons</taxon>
        <taxon>Gunneridae</taxon>
        <taxon>Pentapetalae</taxon>
        <taxon>asterids</taxon>
        <taxon>Cornales</taxon>
        <taxon>Nyssaceae</taxon>
        <taxon>Davidia</taxon>
    </lineage>
</organism>
<dbReference type="EMBL" id="GHES01005738">
    <property type="protein sequence ID" value="MPA36297.1"/>
    <property type="molecule type" value="Transcribed_RNA"/>
</dbReference>
<dbReference type="InterPro" id="IPR029058">
    <property type="entry name" value="AB_hydrolase_fold"/>
</dbReference>
<dbReference type="Gene3D" id="3.40.50.1820">
    <property type="entry name" value="alpha/beta hydrolase"/>
    <property type="match status" value="1"/>
</dbReference>
<gene>
    <name evidence="3" type="ORF">Din_005738</name>
</gene>
<dbReference type="Pfam" id="PF03959">
    <property type="entry name" value="FSH1"/>
    <property type="match status" value="1"/>
</dbReference>
<evidence type="ECO:0000256" key="1">
    <source>
        <dbReference type="SAM" id="MobiDB-lite"/>
    </source>
</evidence>
<proteinExistence type="predicted"/>
<accession>A0A5B6YWX4</accession>
<dbReference type="InterPro" id="IPR005645">
    <property type="entry name" value="FSH-like_dom"/>
</dbReference>
<dbReference type="PANTHER" id="PTHR22778:SF55">
    <property type="entry name" value="ESTERASE C25G4.2-LIKE"/>
    <property type="match status" value="1"/>
</dbReference>
<feature type="domain" description="Serine hydrolase" evidence="2">
    <location>
        <begin position="2"/>
        <end position="69"/>
    </location>
</feature>
<evidence type="ECO:0000313" key="3">
    <source>
        <dbReference type="EMBL" id="MPA36297.1"/>
    </source>
</evidence>
<evidence type="ECO:0000259" key="2">
    <source>
        <dbReference type="Pfam" id="PF03959"/>
    </source>
</evidence>
<protein>
    <submittedName>
        <fullName evidence="3">Putative dihydrofolate reductase</fullName>
    </submittedName>
</protein>
<sequence>MKLFVSISGTKFRDSSISEVAYKDPIKVKSVHFVGAKDWLRLPSEELATAFDNPLIIRHPQGHTVPRLDVEAVENLRHWTREIFLQSSSKSTFDDDKHGTMEHGEVKVELPKKLEETADNGHGGSMFSSVAT</sequence>
<dbReference type="PANTHER" id="PTHR22778">
    <property type="entry name" value="OVARIAN CANCER GENE-2 PROTEIN-RELATED"/>
    <property type="match status" value="1"/>
</dbReference>
<dbReference type="AlphaFoldDB" id="A0A5B6YWX4"/>